<evidence type="ECO:0000256" key="9">
    <source>
        <dbReference type="PIRSR" id="PIRSR001529-2"/>
    </source>
</evidence>
<feature type="domain" description="Aminoacyl-transfer RNA synthetases class-II family profile" evidence="11">
    <location>
        <begin position="193"/>
        <end position="475"/>
    </location>
</feature>
<keyword evidence="4 9" id="KW-0067">ATP-binding</keyword>
<feature type="site" description="Important for serine binding" evidence="8">
    <location>
        <position position="451"/>
    </location>
</feature>
<evidence type="ECO:0000256" key="7">
    <source>
        <dbReference type="ARBA" id="ARBA00031113"/>
    </source>
</evidence>
<dbReference type="Pfam" id="PF00587">
    <property type="entry name" value="tRNA-synt_2b"/>
    <property type="match status" value="1"/>
</dbReference>
<organism evidence="12 13">
    <name type="scientific">Rhizoclosmatium globosum</name>
    <dbReference type="NCBI Taxonomy" id="329046"/>
    <lineage>
        <taxon>Eukaryota</taxon>
        <taxon>Fungi</taxon>
        <taxon>Fungi incertae sedis</taxon>
        <taxon>Chytridiomycota</taxon>
        <taxon>Chytridiomycota incertae sedis</taxon>
        <taxon>Chytridiomycetes</taxon>
        <taxon>Chytridiales</taxon>
        <taxon>Chytriomycetaceae</taxon>
        <taxon>Rhizoclosmatium</taxon>
    </lineage>
</organism>
<evidence type="ECO:0000256" key="2">
    <source>
        <dbReference type="ARBA" id="ARBA00022598"/>
    </source>
</evidence>
<keyword evidence="5" id="KW-0648">Protein biosynthesis</keyword>
<reference evidence="12 13" key="1">
    <citation type="submission" date="2016-07" db="EMBL/GenBank/DDBJ databases">
        <title>Pervasive Adenine N6-methylation of Active Genes in Fungi.</title>
        <authorList>
            <consortium name="DOE Joint Genome Institute"/>
            <person name="Mondo S.J."/>
            <person name="Dannebaum R.O."/>
            <person name="Kuo R.C."/>
            <person name="Labutti K."/>
            <person name="Haridas S."/>
            <person name="Kuo A."/>
            <person name="Salamov A."/>
            <person name="Ahrendt S.R."/>
            <person name="Lipzen A."/>
            <person name="Sullivan W."/>
            <person name="Andreopoulos W.B."/>
            <person name="Clum A."/>
            <person name="Lindquist E."/>
            <person name="Daum C."/>
            <person name="Ramamoorthy G.K."/>
            <person name="Gryganskyi A."/>
            <person name="Culley D."/>
            <person name="Magnuson J.K."/>
            <person name="James T.Y."/>
            <person name="O'Malley M.A."/>
            <person name="Stajich J.E."/>
            <person name="Spatafora J.W."/>
            <person name="Visel A."/>
            <person name="Grigoriev I.V."/>
        </authorList>
    </citation>
    <scope>NUCLEOTIDE SEQUENCE [LARGE SCALE GENOMIC DNA]</scope>
    <source>
        <strain evidence="12 13">JEL800</strain>
    </source>
</reference>
<dbReference type="Gene3D" id="1.10.287.40">
    <property type="entry name" value="Serine-tRNA synthetase, tRNA binding domain"/>
    <property type="match status" value="1"/>
</dbReference>
<feature type="binding site" evidence="8">
    <location>
        <position position="449"/>
    </location>
    <ligand>
        <name>L-serine</name>
        <dbReference type="ChEBI" id="CHEBI:33384"/>
    </ligand>
</feature>
<dbReference type="GO" id="GO:0005524">
    <property type="term" value="F:ATP binding"/>
    <property type="evidence" value="ECO:0007669"/>
    <property type="project" value="UniProtKB-KW"/>
</dbReference>
<dbReference type="EMBL" id="MCGO01000095">
    <property type="protein sequence ID" value="ORY28441.1"/>
    <property type="molecule type" value="Genomic_DNA"/>
</dbReference>
<dbReference type="PANTHER" id="PTHR11778">
    <property type="entry name" value="SERYL-TRNA SYNTHETASE"/>
    <property type="match status" value="1"/>
</dbReference>
<evidence type="ECO:0000313" key="12">
    <source>
        <dbReference type="EMBL" id="ORY28441.1"/>
    </source>
</evidence>
<dbReference type="InterPro" id="IPR042103">
    <property type="entry name" value="SerRS_1_N_sf"/>
</dbReference>
<dbReference type="GO" id="GO:1990825">
    <property type="term" value="F:sequence-specific mRNA binding"/>
    <property type="evidence" value="ECO:0007669"/>
    <property type="project" value="EnsemblFungi"/>
</dbReference>
<protein>
    <recommendedName>
        <fullName evidence="1">serine--tRNA ligase</fullName>
        <ecNumber evidence="1">6.1.1.11</ecNumber>
    </recommendedName>
    <alternativeName>
        <fullName evidence="7">Seryl-tRNA synthetase</fullName>
    </alternativeName>
</protein>
<keyword evidence="6" id="KW-0030">Aminoacyl-tRNA synthetase</keyword>
<feature type="binding site" evidence="8">
    <location>
        <position position="326"/>
    </location>
    <ligand>
        <name>L-serine</name>
        <dbReference type="ChEBI" id="CHEBI:33384"/>
    </ligand>
</feature>
<evidence type="ECO:0000259" key="11">
    <source>
        <dbReference type="PROSITE" id="PS50862"/>
    </source>
</evidence>
<proteinExistence type="predicted"/>
<evidence type="ECO:0000256" key="3">
    <source>
        <dbReference type="ARBA" id="ARBA00022741"/>
    </source>
</evidence>
<feature type="binding site" evidence="9">
    <location>
        <begin position="413"/>
        <end position="416"/>
    </location>
    <ligand>
        <name>ATP</name>
        <dbReference type="ChEBI" id="CHEBI:30616"/>
    </ligand>
</feature>
<feature type="binding site" evidence="8">
    <location>
        <position position="295"/>
    </location>
    <ligand>
        <name>L-serine</name>
        <dbReference type="ChEBI" id="CHEBI:33384"/>
    </ligand>
</feature>
<feature type="binding site" evidence="9">
    <location>
        <begin position="342"/>
        <end position="345"/>
    </location>
    <ligand>
        <name>ATP</name>
        <dbReference type="ChEBI" id="CHEBI:30616"/>
    </ligand>
</feature>
<dbReference type="InterPro" id="IPR015866">
    <property type="entry name" value="Ser-tRNA-synth_1_N"/>
</dbReference>
<evidence type="ECO:0000256" key="8">
    <source>
        <dbReference type="PIRSR" id="PIRSR001529-1"/>
    </source>
</evidence>
<feature type="binding site" evidence="9">
    <location>
        <begin position="326"/>
        <end position="328"/>
    </location>
    <ligand>
        <name>ATP</name>
        <dbReference type="ChEBI" id="CHEBI:30616"/>
    </ligand>
</feature>
<evidence type="ECO:0000256" key="5">
    <source>
        <dbReference type="ARBA" id="ARBA00022917"/>
    </source>
</evidence>
<dbReference type="PIRSF" id="PIRSF001529">
    <property type="entry name" value="Ser-tRNA-synth_IIa"/>
    <property type="match status" value="1"/>
</dbReference>
<dbReference type="Pfam" id="PF02403">
    <property type="entry name" value="Seryl_tRNA_N"/>
    <property type="match status" value="1"/>
</dbReference>
<dbReference type="AlphaFoldDB" id="A0A1Y2B0U1"/>
<gene>
    <name evidence="12" type="ORF">BCR33DRAFT_704183</name>
</gene>
<evidence type="ECO:0000256" key="6">
    <source>
        <dbReference type="ARBA" id="ARBA00023146"/>
    </source>
</evidence>
<dbReference type="InterPro" id="IPR045864">
    <property type="entry name" value="aa-tRNA-synth_II/BPL/LPL"/>
</dbReference>
<dbReference type="InterPro" id="IPR002317">
    <property type="entry name" value="Ser-tRNA-ligase_type_1"/>
</dbReference>
<sequence length="527" mass="60332">MGIDINLFRVDKGGNPDIVRESQRKRFAPVETVDEIIQLDNEWKTARFVADEKNKDINTLQKEITALMKSGKKDEAASLLKKKDQLTQEKLELSEAANAKERVLNQKLNAIGNLVHESCVVSETEDDNAVTKKWWPKGDASPFTWRDFHWEKKEQVEGVEGAEAEAFEAETLAKRTELLKSSKAGAGVPGLLSHHEVLDRLDGYDPDRGNKIAGHRGYFLKDAGLELNLALVQYGLDFLGDREFTKLSTPYFMRKEFMAKTAQLEEFDEALYTVKGELGPNGEETEESTKYLIATSEQPISAYHANEWLEESEFPLKYAGFSTCFRKEAGAHGRDNWGIFRVHQFEKIEQFVLTDPEKSWEMHEEMLKNAEDFYQSLGIPYRVVSIVSKALNNAAAKKYDLEAYFPFQGTYKELVSCSNCTDYQTRALEIRFGGKKLNDTTKRYAHALNCTLTATERTLCCILENFQTTEGVVVPEPLRRYMRGKEFLPLRRRLLLLLLPEVRLLRSRFVLCMKVRHEFCLNSLCVL</sequence>
<dbReference type="GO" id="GO:0110004">
    <property type="term" value="P:positive regulation of tRNA methylation"/>
    <property type="evidence" value="ECO:0007669"/>
    <property type="project" value="EnsemblFungi"/>
</dbReference>
<feature type="coiled-coil region" evidence="10">
    <location>
        <begin position="50"/>
        <end position="106"/>
    </location>
</feature>
<comment type="caution">
    <text evidence="12">The sequence shown here is derived from an EMBL/GenBank/DDBJ whole genome shotgun (WGS) entry which is preliminary data.</text>
</comment>
<dbReference type="SUPFAM" id="SSF55681">
    <property type="entry name" value="Class II aaRS and biotin synthetases"/>
    <property type="match status" value="1"/>
</dbReference>
<dbReference type="Proteomes" id="UP000193642">
    <property type="component" value="Unassembled WGS sequence"/>
</dbReference>
<dbReference type="InterPro" id="IPR002314">
    <property type="entry name" value="aa-tRNA-synt_IIb"/>
</dbReference>
<name>A0A1Y2B0U1_9FUNG</name>
<dbReference type="STRING" id="329046.A0A1Y2B0U1"/>
<evidence type="ECO:0000256" key="1">
    <source>
        <dbReference type="ARBA" id="ARBA00012840"/>
    </source>
</evidence>
<dbReference type="OrthoDB" id="10264585at2759"/>
<keyword evidence="13" id="KW-1185">Reference proteome</keyword>
<evidence type="ECO:0000256" key="4">
    <source>
        <dbReference type="ARBA" id="ARBA00022840"/>
    </source>
</evidence>
<dbReference type="GO" id="GO:0004828">
    <property type="term" value="F:serine-tRNA ligase activity"/>
    <property type="evidence" value="ECO:0007669"/>
    <property type="project" value="UniProtKB-EC"/>
</dbReference>
<evidence type="ECO:0000313" key="13">
    <source>
        <dbReference type="Proteomes" id="UP000193642"/>
    </source>
</evidence>
<dbReference type="PROSITE" id="PS50862">
    <property type="entry name" value="AA_TRNA_LIGASE_II"/>
    <property type="match status" value="1"/>
</dbReference>
<dbReference type="UniPathway" id="UPA00906">
    <property type="reaction ID" value="UER00895"/>
</dbReference>
<accession>A0A1Y2B0U1</accession>
<keyword evidence="3" id="KW-0547">Nucleotide-binding</keyword>
<dbReference type="EC" id="6.1.1.11" evidence="1"/>
<dbReference type="GO" id="GO:0006434">
    <property type="term" value="P:seryl-tRNA aminoacylation"/>
    <property type="evidence" value="ECO:0007669"/>
    <property type="project" value="EnsemblFungi"/>
</dbReference>
<dbReference type="PRINTS" id="PR00981">
    <property type="entry name" value="TRNASYNTHSER"/>
</dbReference>
<dbReference type="CDD" id="cd00770">
    <property type="entry name" value="SerRS_core"/>
    <property type="match status" value="1"/>
</dbReference>
<dbReference type="InterPro" id="IPR033729">
    <property type="entry name" value="SerRS_core"/>
</dbReference>
<dbReference type="NCBIfam" id="TIGR00414">
    <property type="entry name" value="serS"/>
    <property type="match status" value="1"/>
</dbReference>
<evidence type="ECO:0000256" key="10">
    <source>
        <dbReference type="SAM" id="Coils"/>
    </source>
</evidence>
<keyword evidence="10" id="KW-0175">Coiled coil</keyword>
<dbReference type="InterPro" id="IPR006195">
    <property type="entry name" value="aa-tRNA-synth_II"/>
</dbReference>
<dbReference type="SUPFAM" id="SSF46589">
    <property type="entry name" value="tRNA-binding arm"/>
    <property type="match status" value="1"/>
</dbReference>
<keyword evidence="2 12" id="KW-0436">Ligase</keyword>
<feature type="binding site" evidence="8">
    <location>
        <position position="349"/>
    </location>
    <ligand>
        <name>L-serine</name>
        <dbReference type="ChEBI" id="CHEBI:33384"/>
    </ligand>
</feature>
<dbReference type="Gene3D" id="3.30.930.10">
    <property type="entry name" value="Bira Bifunctional Protein, Domain 2"/>
    <property type="match status" value="1"/>
</dbReference>
<dbReference type="InterPro" id="IPR010978">
    <property type="entry name" value="tRNA-bd_arm"/>
</dbReference>